<protein>
    <recommendedName>
        <fullName evidence="6">DUF3945 domain-containing protein</fullName>
    </recommendedName>
</protein>
<dbReference type="InterPro" id="IPR025222">
    <property type="entry name" value="DUF3945"/>
</dbReference>
<feature type="domain" description="DUF3945" evidence="1">
    <location>
        <begin position="229"/>
        <end position="277"/>
    </location>
</feature>
<name>A0A494J8X1_9FLAO</name>
<gene>
    <name evidence="3" type="ORF">AYC66_11835</name>
    <name evidence="4" type="ORF">BAY09_12785</name>
</gene>
<reference evidence="4" key="2">
    <citation type="submission" date="2016-06" db="EMBL/GenBank/DDBJ databases">
        <authorList>
            <person name="Nicholson A.C."/>
        </authorList>
    </citation>
    <scope>NUCLEOTIDE SEQUENCE [LARGE SCALE GENOMIC DNA]</scope>
    <source>
        <strain evidence="4">E6809</strain>
    </source>
</reference>
<organism evidence="4">
    <name type="scientific">Elizabethkingia anophelis</name>
    <dbReference type="NCBI Taxonomy" id="1117645"/>
    <lineage>
        <taxon>Bacteria</taxon>
        <taxon>Pseudomonadati</taxon>
        <taxon>Bacteroidota</taxon>
        <taxon>Flavobacteriia</taxon>
        <taxon>Flavobacteriales</taxon>
        <taxon>Weeksellaceae</taxon>
        <taxon>Elizabethkingia</taxon>
    </lineage>
</organism>
<dbReference type="RefSeq" id="WP_078719920.1">
    <property type="nucleotide sequence ID" value="NZ_CP014339.1"/>
</dbReference>
<evidence type="ECO:0000259" key="2">
    <source>
        <dbReference type="Pfam" id="PF13351"/>
    </source>
</evidence>
<accession>A0A494J8X1</accession>
<evidence type="ECO:0008006" key="6">
    <source>
        <dbReference type="Google" id="ProtNLM"/>
    </source>
</evidence>
<reference evidence="3 5" key="1">
    <citation type="submission" date="2016-02" db="EMBL/GenBank/DDBJ databases">
        <authorList>
            <person name="Nicholson A.C."/>
            <person name="Humrighouse B.W."/>
            <person name="Loparev V."/>
            <person name="Emery B."/>
            <person name="Graziano J."/>
            <person name="McQuiston J.R."/>
        </authorList>
    </citation>
    <scope>NUCLEOTIDE SEQUENCE [LARGE SCALE GENOMIC DNA]</scope>
    <source>
        <strain evidence="3 5">E6809</strain>
    </source>
</reference>
<evidence type="ECO:0000313" key="4">
    <source>
        <dbReference type="EMBL" id="OPB52047.1"/>
    </source>
</evidence>
<evidence type="ECO:0000259" key="1">
    <source>
        <dbReference type="Pfam" id="PF13101"/>
    </source>
</evidence>
<evidence type="ECO:0000313" key="3">
    <source>
        <dbReference type="EMBL" id="AQX51326.1"/>
    </source>
</evidence>
<dbReference type="EMBL" id="MAHS01000003">
    <property type="protein sequence ID" value="OPB52047.1"/>
    <property type="molecule type" value="Genomic_DNA"/>
</dbReference>
<evidence type="ECO:0000313" key="5">
    <source>
        <dbReference type="Proteomes" id="UP000189738"/>
    </source>
</evidence>
<dbReference type="Pfam" id="PF13351">
    <property type="entry name" value="DUF4099"/>
    <property type="match status" value="1"/>
</dbReference>
<sequence>METPSENQQEYRFSTDQINWEALSYFGLTKEKFQELNILETLLKGYKTNQLVSVKFNLGAVVTRLDARLSFQDNQDGETVLIMHGMRREPQLSLPFFSHEFTKEDKENLLSTGNMGRVVDLTNPKTGEKIPSIVSIDHLTNEIVALRQELIKIPDVIKGVTLSTEDKELLKEGKSVYLEGMISNKGEAFDAFVQFNAEKKYVEFLFNQKNKLTSNVQKEEHSEAPRAFRGKELTKVQYNKLVEGETISLSGLIDRSGRQYSGELTFDKETKRTVFLFKNFKDQVKSQNSEKIQKPRGKKI</sequence>
<dbReference type="InterPro" id="IPR025343">
    <property type="entry name" value="DUF4099"/>
</dbReference>
<dbReference type="Proteomes" id="UP000189738">
    <property type="component" value="Chromosome"/>
</dbReference>
<dbReference type="EMBL" id="CP014339">
    <property type="protein sequence ID" value="AQX51326.1"/>
    <property type="molecule type" value="Genomic_DNA"/>
</dbReference>
<feature type="domain" description="DUF4099" evidence="2">
    <location>
        <begin position="13"/>
        <end position="93"/>
    </location>
</feature>
<dbReference type="AlphaFoldDB" id="A0A494J8X1"/>
<dbReference type="Pfam" id="PF13101">
    <property type="entry name" value="DUF3945"/>
    <property type="match status" value="2"/>
</dbReference>
<proteinExistence type="predicted"/>
<feature type="domain" description="DUF3945" evidence="1">
    <location>
        <begin position="154"/>
        <end position="207"/>
    </location>
</feature>